<protein>
    <submittedName>
        <fullName evidence="1">Straight tail fiber</fullName>
    </submittedName>
</protein>
<proteinExistence type="predicted"/>
<name>A0A2I6UG37_9CAUD</name>
<evidence type="ECO:0000313" key="2">
    <source>
        <dbReference type="Proteomes" id="UP000240294"/>
    </source>
</evidence>
<gene>
    <name evidence="1" type="ORF">vBKpnF48_251</name>
</gene>
<dbReference type="EMBL" id="MG746602">
    <property type="protein sequence ID" value="AUO78876.1"/>
    <property type="molecule type" value="Genomic_DNA"/>
</dbReference>
<sequence>MAQNNFQHYSDLAEYTIFKPANTDWPDSVDNVQKALSMLGDWSRTDVGLPIASPTTPGIVAIATQPEVDAGVITNKFVSPATLKSVITRPDATTTVKGLTRYATNAEAAGFAIGNAAIVPSALGHVFTNVTANETRFGTIKRATYDMGQAGTDDTTAVTPKRVVEMIAAHSANPPSYTMATETNLGLVKLATSAQIQQGTLGDGYAISPKGLLGAKASESKFGVIRLSTASETAAGTLDSVAVSPKQLMALRGSTSQYGLVQLSGVPQSGQTAARADAVVFKTTTVNGKPLSGNITLGAGDVNAWSKGEADNRFMPKDRMVGNITRIEGATYLNYRGNNGSPDTWYCQSPWEGSSTVGMNVVCKFERNNDGGDNRIFQFYVRVNGQRQGGMLTLNIENTKGGRNGHSWRFEAYASGNFRFGNIPPGARVDIEPVQWHRVLHVDVLATFCTN</sequence>
<evidence type="ECO:0000313" key="1">
    <source>
        <dbReference type="EMBL" id="AUO78876.1"/>
    </source>
</evidence>
<dbReference type="Proteomes" id="UP000240294">
    <property type="component" value="Genome"/>
</dbReference>
<accession>A0A2I6UG37</accession>
<organism evidence="1 2">
    <name type="scientific">Klebsiella phage vB_Kpn_F48</name>
    <dbReference type="NCBI Taxonomy" id="2070028"/>
    <lineage>
        <taxon>Viruses</taxon>
        <taxon>Duplodnaviria</taxon>
        <taxon>Heunggongvirae</taxon>
        <taxon>Uroviricota</taxon>
        <taxon>Caudoviricetes</taxon>
        <taxon>Marfavirus</taxon>
        <taxon>Marfavirus F48</taxon>
    </lineage>
</organism>
<keyword evidence="2" id="KW-1185">Reference proteome</keyword>
<reference evidence="2" key="1">
    <citation type="submission" date="2018-01" db="EMBL/GenBank/DDBJ databases">
        <title>Direct submission.</title>
        <authorList>
            <person name="Ciacci N."/>
        </authorList>
    </citation>
    <scope>NUCLEOTIDE SEQUENCE [LARGE SCALE GENOMIC DNA]</scope>
</reference>